<dbReference type="InterPro" id="IPR004607">
    <property type="entry name" value="GART"/>
</dbReference>
<gene>
    <name evidence="6 8" type="primary">purN</name>
    <name evidence="8" type="ORF">ACGRQ9_04405</name>
</gene>
<feature type="domain" description="Formyl transferase N-terminal" evidence="7">
    <location>
        <begin position="2"/>
        <end position="188"/>
    </location>
</feature>
<dbReference type="InterPro" id="IPR036477">
    <property type="entry name" value="Formyl_transf_N_sf"/>
</dbReference>
<feature type="site" description="Raises pKa of active site His" evidence="6">
    <location>
        <position position="151"/>
    </location>
</feature>
<evidence type="ECO:0000256" key="3">
    <source>
        <dbReference type="ARBA" id="ARBA00022755"/>
    </source>
</evidence>
<dbReference type="RefSeq" id="WP_394607318.1">
    <property type="nucleotide sequence ID" value="NZ_JBIHSN010000002.1"/>
</dbReference>
<feature type="binding site" evidence="6">
    <location>
        <position position="113"/>
    </location>
    <ligand>
        <name>(6R)-10-formyltetrahydrofolate</name>
        <dbReference type="ChEBI" id="CHEBI:195366"/>
    </ligand>
</feature>
<keyword evidence="3 6" id="KW-0658">Purine biosynthesis</keyword>
<feature type="active site" description="Proton donor" evidence="6">
    <location>
        <position position="115"/>
    </location>
</feature>
<name>A0ABW7ISX4_9VIBR</name>
<evidence type="ECO:0000313" key="9">
    <source>
        <dbReference type="Proteomes" id="UP001607151"/>
    </source>
</evidence>
<dbReference type="EC" id="2.1.2.2" evidence="6"/>
<dbReference type="PANTHER" id="PTHR43369">
    <property type="entry name" value="PHOSPHORIBOSYLGLYCINAMIDE FORMYLTRANSFERASE"/>
    <property type="match status" value="1"/>
</dbReference>
<feature type="binding site" evidence="6">
    <location>
        <position position="71"/>
    </location>
    <ligand>
        <name>(6R)-10-formyltetrahydrofolate</name>
        <dbReference type="ChEBI" id="CHEBI:195366"/>
    </ligand>
</feature>
<comment type="catalytic activity">
    <reaction evidence="5 6">
        <text>N(1)-(5-phospho-beta-D-ribosyl)glycinamide + (6R)-10-formyltetrahydrofolate = N(2)-formyl-N(1)-(5-phospho-beta-D-ribosyl)glycinamide + (6S)-5,6,7,8-tetrahydrofolate + H(+)</text>
        <dbReference type="Rhea" id="RHEA:15053"/>
        <dbReference type="ChEBI" id="CHEBI:15378"/>
        <dbReference type="ChEBI" id="CHEBI:57453"/>
        <dbReference type="ChEBI" id="CHEBI:143788"/>
        <dbReference type="ChEBI" id="CHEBI:147286"/>
        <dbReference type="ChEBI" id="CHEBI:195366"/>
        <dbReference type="EC" id="2.1.2.2"/>
    </reaction>
</comment>
<dbReference type="InterPro" id="IPR002376">
    <property type="entry name" value="Formyl_transf_N"/>
</dbReference>
<comment type="pathway">
    <text evidence="1 6">Purine metabolism; IMP biosynthesis via de novo pathway; N(2)-formyl-N(1)-(5-phospho-D-ribosyl)glycinamide from N(1)-(5-phospho-D-ribosyl)glycinamide (10-formyl THF route): step 1/1.</text>
</comment>
<evidence type="ECO:0000256" key="5">
    <source>
        <dbReference type="ARBA" id="ARBA00047664"/>
    </source>
</evidence>
<dbReference type="CDD" id="cd08645">
    <property type="entry name" value="FMT_core_GART"/>
    <property type="match status" value="1"/>
</dbReference>
<dbReference type="InterPro" id="IPR001555">
    <property type="entry name" value="GART_AS"/>
</dbReference>
<dbReference type="NCBIfam" id="TIGR00639">
    <property type="entry name" value="PurN"/>
    <property type="match status" value="1"/>
</dbReference>
<dbReference type="GO" id="GO:0004644">
    <property type="term" value="F:phosphoribosylglycinamide formyltransferase activity"/>
    <property type="evidence" value="ECO:0007669"/>
    <property type="project" value="UniProtKB-EC"/>
</dbReference>
<evidence type="ECO:0000256" key="4">
    <source>
        <dbReference type="ARBA" id="ARBA00038440"/>
    </source>
</evidence>
<dbReference type="PANTHER" id="PTHR43369:SF2">
    <property type="entry name" value="PHOSPHORIBOSYLGLYCINAMIDE FORMYLTRANSFERASE"/>
    <property type="match status" value="1"/>
</dbReference>
<evidence type="ECO:0000256" key="6">
    <source>
        <dbReference type="HAMAP-Rule" id="MF_01930"/>
    </source>
</evidence>
<accession>A0ABW7ISX4</accession>
<comment type="function">
    <text evidence="6">Catalyzes the transfer of a formyl group from 10-formyltetrahydrofolate to 5-phospho-ribosyl-glycinamide (GAR), producing 5-phospho-ribosyl-N-formylglycinamide (FGAR) and tetrahydrofolate.</text>
</comment>
<sequence>MKNIVVLVSGNGSNLQAIIDACESGQVQAKVTAVFSNKAEAYGLERAKNHSIAAHSLSAQHFLDSDGKPDRVAFDAELMNQIDAYQPDLIILAGYMRILSPDFVQHYLGRMMNIHPSLLPKYSGLHTHQRAIDAGDNEHGTSVHFVTEELDGGPVILQAKVPVFDDDSADDLAQRVLVQEHQIYPLVVQWFIDGRLAMKEQLAYLDNQPLGLHGYAEE</sequence>
<feature type="binding site" evidence="6">
    <location>
        <begin position="12"/>
        <end position="14"/>
    </location>
    <ligand>
        <name>N(1)-(5-phospho-beta-D-ribosyl)glycinamide</name>
        <dbReference type="ChEBI" id="CHEBI:143788"/>
    </ligand>
</feature>
<dbReference type="SUPFAM" id="SSF53328">
    <property type="entry name" value="Formyltransferase"/>
    <property type="match status" value="1"/>
</dbReference>
<reference evidence="8 9" key="1">
    <citation type="submission" date="2024-10" db="EMBL/GenBank/DDBJ databases">
        <authorList>
            <person name="Yibar A."/>
            <person name="Saticioglu I.B."/>
            <person name="Duman M."/>
            <person name="Ajmi N."/>
            <person name="Gurler F."/>
            <person name="Ay H."/>
            <person name="Onuk E."/>
            <person name="Guler S."/>
            <person name="Romalde J.L."/>
        </authorList>
    </citation>
    <scope>NUCLEOTIDE SEQUENCE [LARGE SCALE GENOMIC DNA]</scope>
    <source>
        <strain evidence="8 9">14-MA-B</strain>
    </source>
</reference>
<dbReference type="HAMAP" id="MF_01930">
    <property type="entry name" value="PurN"/>
    <property type="match status" value="1"/>
</dbReference>
<dbReference type="Pfam" id="PF00551">
    <property type="entry name" value="Formyl_trans_N"/>
    <property type="match status" value="1"/>
</dbReference>
<evidence type="ECO:0000259" key="7">
    <source>
        <dbReference type="Pfam" id="PF00551"/>
    </source>
</evidence>
<comment type="similarity">
    <text evidence="4 6">Belongs to the GART family.</text>
</comment>
<comment type="caution">
    <text evidence="8">The sequence shown here is derived from an EMBL/GenBank/DDBJ whole genome shotgun (WGS) entry which is preliminary data.</text>
</comment>
<feature type="binding site" evidence="6">
    <location>
        <begin position="96"/>
        <end position="99"/>
    </location>
    <ligand>
        <name>(6R)-10-formyltetrahydrofolate</name>
        <dbReference type="ChEBI" id="CHEBI:195366"/>
    </ligand>
</feature>
<evidence type="ECO:0000256" key="1">
    <source>
        <dbReference type="ARBA" id="ARBA00005054"/>
    </source>
</evidence>
<proteinExistence type="inferred from homology"/>
<evidence type="ECO:0000256" key="2">
    <source>
        <dbReference type="ARBA" id="ARBA00022679"/>
    </source>
</evidence>
<dbReference type="PROSITE" id="PS00373">
    <property type="entry name" value="GART"/>
    <property type="match status" value="1"/>
</dbReference>
<organism evidence="8 9">
    <name type="scientific">Vibrio rumoiensis</name>
    <dbReference type="NCBI Taxonomy" id="76258"/>
    <lineage>
        <taxon>Bacteria</taxon>
        <taxon>Pseudomonadati</taxon>
        <taxon>Pseudomonadota</taxon>
        <taxon>Gammaproteobacteria</taxon>
        <taxon>Vibrionales</taxon>
        <taxon>Vibrionaceae</taxon>
        <taxon>Vibrio</taxon>
    </lineage>
</organism>
<keyword evidence="9" id="KW-1185">Reference proteome</keyword>
<dbReference type="Gene3D" id="3.40.50.170">
    <property type="entry name" value="Formyl transferase, N-terminal domain"/>
    <property type="match status" value="1"/>
</dbReference>
<dbReference type="EMBL" id="JBIHSN010000002">
    <property type="protein sequence ID" value="MFH0264740.1"/>
    <property type="molecule type" value="Genomic_DNA"/>
</dbReference>
<dbReference type="Proteomes" id="UP001607151">
    <property type="component" value="Unassembled WGS sequence"/>
</dbReference>
<keyword evidence="2 6" id="KW-0808">Transferase</keyword>
<evidence type="ECO:0000313" key="8">
    <source>
        <dbReference type="EMBL" id="MFH0264740.1"/>
    </source>
</evidence>
<protein>
    <recommendedName>
        <fullName evidence="6">Phosphoribosylglycinamide formyltransferase</fullName>
        <ecNumber evidence="6">2.1.2.2</ecNumber>
    </recommendedName>
    <alternativeName>
        <fullName evidence="6">5'-phosphoribosylglycinamide transformylase</fullName>
    </alternativeName>
    <alternativeName>
        <fullName evidence="6">GAR transformylase</fullName>
        <shortName evidence="6">GART</shortName>
    </alternativeName>
</protein>